<dbReference type="InterPro" id="IPR050964">
    <property type="entry name" value="Striated_Muscle_Regulatory"/>
</dbReference>
<proteinExistence type="predicted"/>
<dbReference type="PANTHER" id="PTHR13817:SF73">
    <property type="entry name" value="FIBRONECTIN TYPE-III DOMAIN-CONTAINING PROTEIN"/>
    <property type="match status" value="1"/>
</dbReference>
<dbReference type="InterPro" id="IPR018247">
    <property type="entry name" value="EF_Hand_1_Ca_BS"/>
</dbReference>
<dbReference type="SUPFAM" id="SSF48726">
    <property type="entry name" value="Immunoglobulin"/>
    <property type="match status" value="6"/>
</dbReference>
<dbReference type="InterPro" id="IPR002105">
    <property type="entry name" value="Dockerin_1_rpt"/>
</dbReference>
<dbReference type="InterPro" id="IPR038637">
    <property type="entry name" value="NPCBM_sf"/>
</dbReference>
<feature type="domain" description="Ig-like" evidence="3">
    <location>
        <begin position="1453"/>
        <end position="1532"/>
    </location>
</feature>
<dbReference type="InterPro" id="IPR008979">
    <property type="entry name" value="Galactose-bd-like_sf"/>
</dbReference>
<dbReference type="InterPro" id="IPR013222">
    <property type="entry name" value="Glyco_hyd_98_carb-bd"/>
</dbReference>
<evidence type="ECO:0000256" key="1">
    <source>
        <dbReference type="ARBA" id="ARBA00022737"/>
    </source>
</evidence>
<dbReference type="InterPro" id="IPR007110">
    <property type="entry name" value="Ig-like_dom"/>
</dbReference>
<dbReference type="InterPro" id="IPR013783">
    <property type="entry name" value="Ig-like_fold"/>
</dbReference>
<dbReference type="Gene3D" id="2.60.40.1080">
    <property type="match status" value="1"/>
</dbReference>
<protein>
    <recommendedName>
        <fullName evidence="3">Ig-like domain-containing protein</fullName>
    </recommendedName>
</protein>
<keyword evidence="5" id="KW-1185">Reference proteome</keyword>
<dbReference type="SMART" id="SM00409">
    <property type="entry name" value="IG"/>
    <property type="match status" value="5"/>
</dbReference>
<dbReference type="Gene3D" id="1.10.1330.10">
    <property type="entry name" value="Dockerin domain"/>
    <property type="match status" value="1"/>
</dbReference>
<feature type="signal peptide" evidence="2">
    <location>
        <begin position="1"/>
        <end position="26"/>
    </location>
</feature>
<accession>A0ABQ5QEF5</accession>
<dbReference type="InterPro" id="IPR036179">
    <property type="entry name" value="Ig-like_dom_sf"/>
</dbReference>
<feature type="chain" id="PRO_5045591676" description="Ig-like domain-containing protein" evidence="2">
    <location>
        <begin position="27"/>
        <end position="2073"/>
    </location>
</feature>
<dbReference type="PROSITE" id="PS50835">
    <property type="entry name" value="IG_LIKE"/>
    <property type="match status" value="3"/>
</dbReference>
<gene>
    <name evidence="4" type="ORF">GETHLI_12650</name>
</gene>
<dbReference type="PANTHER" id="PTHR13817">
    <property type="entry name" value="TITIN"/>
    <property type="match status" value="1"/>
</dbReference>
<dbReference type="Gene3D" id="2.60.120.1060">
    <property type="entry name" value="NPCBM/NEW2 domain"/>
    <property type="match status" value="3"/>
</dbReference>
<keyword evidence="2" id="KW-0732">Signal</keyword>
<feature type="domain" description="Ig-like" evidence="3">
    <location>
        <begin position="1222"/>
        <end position="1302"/>
    </location>
</feature>
<evidence type="ECO:0000313" key="5">
    <source>
        <dbReference type="Proteomes" id="UP001165069"/>
    </source>
</evidence>
<dbReference type="Gene3D" id="2.60.40.10">
    <property type="entry name" value="Immunoglobulins"/>
    <property type="match status" value="4"/>
</dbReference>
<feature type="domain" description="Ig-like" evidence="3">
    <location>
        <begin position="1136"/>
        <end position="1215"/>
    </location>
</feature>
<reference evidence="4 5" key="1">
    <citation type="journal article" date="2023" name="Antonie Van Leeuwenhoek">
        <title>Mesoterricola silvestris gen. nov., sp. nov., Mesoterricola sediminis sp. nov., Geothrix oryzae sp. nov., Geothrix edaphica sp. nov., Geothrix rubra sp. nov., and Geothrix limicola sp. nov., six novel members of Acidobacteriota isolated from soils.</title>
        <authorList>
            <person name="Itoh H."/>
            <person name="Sugisawa Y."/>
            <person name="Mise K."/>
            <person name="Xu Z."/>
            <person name="Kuniyasu M."/>
            <person name="Ushijima N."/>
            <person name="Kawano K."/>
            <person name="Kobayashi E."/>
            <person name="Shiratori Y."/>
            <person name="Masuda Y."/>
            <person name="Senoo K."/>
        </authorList>
    </citation>
    <scope>NUCLEOTIDE SEQUENCE [LARGE SCALE GENOMIC DNA]</scope>
    <source>
        <strain evidence="4 5">Red804</strain>
    </source>
</reference>
<evidence type="ECO:0000256" key="2">
    <source>
        <dbReference type="SAM" id="SignalP"/>
    </source>
</evidence>
<dbReference type="SMART" id="SM00776">
    <property type="entry name" value="NPCBM"/>
    <property type="match status" value="3"/>
</dbReference>
<dbReference type="PROSITE" id="PS00018">
    <property type="entry name" value="EF_HAND_1"/>
    <property type="match status" value="1"/>
</dbReference>
<comment type="caution">
    <text evidence="4">The sequence shown here is derived from an EMBL/GenBank/DDBJ whole genome shotgun (WGS) entry which is preliminary data.</text>
</comment>
<evidence type="ECO:0000259" key="3">
    <source>
        <dbReference type="PROSITE" id="PS50835"/>
    </source>
</evidence>
<dbReference type="Pfam" id="PF00404">
    <property type="entry name" value="Dockerin_1"/>
    <property type="match status" value="1"/>
</dbReference>
<organism evidence="4 5">
    <name type="scientific">Geothrix limicola</name>
    <dbReference type="NCBI Taxonomy" id="2927978"/>
    <lineage>
        <taxon>Bacteria</taxon>
        <taxon>Pseudomonadati</taxon>
        <taxon>Acidobacteriota</taxon>
        <taxon>Holophagae</taxon>
        <taxon>Holophagales</taxon>
        <taxon>Holophagaceae</taxon>
        <taxon>Geothrix</taxon>
    </lineage>
</organism>
<keyword evidence="1" id="KW-0677">Repeat</keyword>
<name>A0ABQ5QEF5_9BACT</name>
<dbReference type="Pfam" id="PF08305">
    <property type="entry name" value="NPCBM"/>
    <property type="match status" value="3"/>
</dbReference>
<dbReference type="Proteomes" id="UP001165069">
    <property type="component" value="Unassembled WGS sequence"/>
</dbReference>
<dbReference type="SUPFAM" id="SSF49785">
    <property type="entry name" value="Galactose-binding domain-like"/>
    <property type="match status" value="3"/>
</dbReference>
<sequence>MTHVTRPKGITKLALMLAALSSLPMAGQGAFPPATPTSDLTLNSANADLVSSFNRAKTWALKLVVTNGYVAHDEEPQHRVDFRYDGSGSVTSNAVTLTVTAGAGGSSTPSSTPAARQVMPFQAPVITAQPSSQMVAPGQRATFTVGATGSNLTYQWKKNGQAIFGAFGATYTTPPVTAADNGAVYTVVVTAVGLDSNYVLLTGTQIPVTDPLDGTSGFMASAPLAAYWGTYAPASTFMNNPSRGRECFCSRDISHSTAGAHLLGLDKENFTMMYWYAAGANANGATPGAGGYGNIGWPKWSYSFYGDPFYMDSDWRELAMPFDVASRMWNLFRWTGDSRYLNDPEIRKYQLGLHTSFAQLADADKTEAEKSVGKTFNDLQDQNGNGIAEEHIQLATYWEQAADNFIEASDSFGYQVQSMQNLGKALLYQGDSSGQAYLDKAAALRQKFHDQWYDWTVHRYIRGFDTAGNYSTTWGHESSLLVSHTGLGDLGARDALHTEWIHTSTYLDPTNIESTTYYPEAMFNYGRSELGWYWLKYDMYSGSPYPEVSYVMVANIVNGMMGVQGQMEANTVRTLPRLTDEVPWVEVANIPVGQNKLKVRHDGNTKTTVTNTTGAAITWQASFYGFESSLEVDNVSTATQSMDLNGRQVVYVNVTLAPGQTSVVQVPTVNLGYDYLGDLTPASATVAPVKDGAVKTINNGKHDIIMLGLKPYGKGLGTAAGNTLTYALGGGYSRFTADLGLDAGAGGHGNAVVTILKDSTVISTTTLIGSAPVVPLNLDVSGANTLTIQVADGGTGTQNNFVDFGNAVLHKGSSAATETAASTAVSMKLQAPAQDATALVFPAVPADYQVSVRKTSNPGLVGLNGAITPPDFDEPVQVVLDVTAPDSSVAQTDYQVVMVPGKTPDTAALAAARIVGVNQPHRADTQLNLTSPALVPPGFTVAVASCSDTSVLDLTGAIKPDINAHALTVTLLVTKLSDGSTATTKPLPVAVPSLNYDYATDLDWTSATAAYSTMIKDKTVNGTAITLGGTTYTRGIDAPSPSKVVYNVGGVYQAFSALCGLDGSDTGTVTFVVQADGVEVYRSAPFSNGMAPMPVNVDITGAQTLTLIVENSTVNNSPKADWADAKLWLKVIETAPSFLVQPVSATVRSGSPATFKVSALGGNLHYQWQRNGVDIPGATANPYTFTATSADNNAAYDVKISNTKGGAVSASATLTVQSQWAPSISTQPQSVTVEVGQPASFSVVADGGVLNYQWMKNGVAIPGANAPTYSTPPTVDADNGATYSVVVSNSAGSVTSNNAVLTTTTYSYIYLTDLNWSSLVVGWGTPVKDKSIDGNPLTVGGTTYLRGLGLHATADATYQLNGQYPRFTATAGIDGEVGSTNTAATVSFIVKGDGNVLYTSPVVHASDAPLAIDVNTSGVNTLDLIVTDGGDGINSDHGDFADAKLYFTAAPAPTITTDLVDVAVASGAQASFSIVVNGSGLSYQWYRNNVAIQGATSSSYALTTADADNNATFYVVVTYQGGALTSRVAKLTITSIQVVSVSVSPATATVQVNGTQAFTATVSGSANTGVTWTATAGGITSAGVFTAPATAQTVTVTATSVADPSKSASALVTVAPVISVNVSPTTATVQTNGTKAFTATVSGTANNAVNWTASAGSITSAGLFTAPATAQTVTITATSVADPTKSASATVTVVPAIAVTVSPATASVQANGTQTFTATVSGTANNAVNWTASAGSITSAGVFTAPATAQTVTITATSVADPTKSASATVTVTAAPVVSVSIGGTPTSLKLGESATFVASVSGSSNQAVTWTATGGTITTTGGVFTATASGTATVTATSVADPTKSATVSFTVNAVAVSVSPATATVQVNGTQAFTATVTGGINTGVNWTASAGTITLGGVFTAPATAQTVTITATSVADQTKTATATVTVTNAPAPVTVTIAGTPSSIKVGGSATFTATVTGSTNTAVTWTATGGPISAAGVFKAVHAGTATVTATSVADPTKSVTVTFTVAPRSSDTTSNGIVDVLDLARICQAWNGATPIDGTNAYLSASDLNGDGLVDDNDIDLFLKNF</sequence>
<evidence type="ECO:0000313" key="4">
    <source>
        <dbReference type="EMBL" id="GLH72763.1"/>
    </source>
</evidence>
<dbReference type="SUPFAM" id="SSF48208">
    <property type="entry name" value="Six-hairpin glycosidases"/>
    <property type="match status" value="1"/>
</dbReference>
<dbReference type="InterPro" id="IPR036439">
    <property type="entry name" value="Dockerin_dom_sf"/>
</dbReference>
<dbReference type="InterPro" id="IPR003599">
    <property type="entry name" value="Ig_sub"/>
</dbReference>
<dbReference type="InterPro" id="IPR008928">
    <property type="entry name" value="6-hairpin_glycosidase_sf"/>
</dbReference>
<dbReference type="EMBL" id="BSDE01000002">
    <property type="protein sequence ID" value="GLH72763.1"/>
    <property type="molecule type" value="Genomic_DNA"/>
</dbReference>
<dbReference type="RefSeq" id="WP_285571927.1">
    <property type="nucleotide sequence ID" value="NZ_BSDE01000002.1"/>
</dbReference>